<dbReference type="EMBL" id="GGEC01021685">
    <property type="protein sequence ID" value="MBX02169.1"/>
    <property type="molecule type" value="Transcribed_RNA"/>
</dbReference>
<sequence length="81" mass="9335">MGRRQALQRVWVWGQCTVSFSCHGHCLCGSLAKLSTRELPMEASLSQPCSMLSLLACHWGRQHQIFLHLSEHRQQPTPFFR</sequence>
<name>A0A2P2K8T1_RHIMU</name>
<dbReference type="PROSITE" id="PS51257">
    <property type="entry name" value="PROKAR_LIPOPROTEIN"/>
    <property type="match status" value="1"/>
</dbReference>
<accession>A0A2P2K8T1</accession>
<evidence type="ECO:0000313" key="1">
    <source>
        <dbReference type="EMBL" id="MBX02169.1"/>
    </source>
</evidence>
<dbReference type="AlphaFoldDB" id="A0A2P2K8T1"/>
<proteinExistence type="predicted"/>
<reference evidence="1" key="1">
    <citation type="submission" date="2018-02" db="EMBL/GenBank/DDBJ databases">
        <title>Rhizophora mucronata_Transcriptome.</title>
        <authorList>
            <person name="Meera S.P."/>
            <person name="Sreeshan A."/>
            <person name="Augustine A."/>
        </authorList>
    </citation>
    <scope>NUCLEOTIDE SEQUENCE</scope>
    <source>
        <tissue evidence="1">Leaf</tissue>
    </source>
</reference>
<protein>
    <submittedName>
        <fullName evidence="1">Uncharacterized protein</fullName>
    </submittedName>
</protein>
<organism evidence="1">
    <name type="scientific">Rhizophora mucronata</name>
    <name type="common">Asiatic mangrove</name>
    <dbReference type="NCBI Taxonomy" id="61149"/>
    <lineage>
        <taxon>Eukaryota</taxon>
        <taxon>Viridiplantae</taxon>
        <taxon>Streptophyta</taxon>
        <taxon>Embryophyta</taxon>
        <taxon>Tracheophyta</taxon>
        <taxon>Spermatophyta</taxon>
        <taxon>Magnoliopsida</taxon>
        <taxon>eudicotyledons</taxon>
        <taxon>Gunneridae</taxon>
        <taxon>Pentapetalae</taxon>
        <taxon>rosids</taxon>
        <taxon>fabids</taxon>
        <taxon>Malpighiales</taxon>
        <taxon>Rhizophoraceae</taxon>
        <taxon>Rhizophora</taxon>
    </lineage>
</organism>